<organism evidence="12 13">
    <name type="scientific">Actinoalloteichus caeruleus DSM 43889</name>
    <dbReference type="NCBI Taxonomy" id="1120930"/>
    <lineage>
        <taxon>Bacteria</taxon>
        <taxon>Bacillati</taxon>
        <taxon>Actinomycetota</taxon>
        <taxon>Actinomycetes</taxon>
        <taxon>Pseudonocardiales</taxon>
        <taxon>Pseudonocardiaceae</taxon>
        <taxon>Actinoalloteichus</taxon>
        <taxon>Actinoalloteichus cyanogriseus</taxon>
    </lineage>
</organism>
<dbReference type="InterPro" id="IPR017927">
    <property type="entry name" value="FAD-bd_FR_type"/>
</dbReference>
<dbReference type="SUPFAM" id="SSF63380">
    <property type="entry name" value="Riboflavin synthase domain-like"/>
    <property type="match status" value="1"/>
</dbReference>
<dbReference type="Pfam" id="PF10418">
    <property type="entry name" value="DHODB_Fe-S_bind"/>
    <property type="match status" value="1"/>
</dbReference>
<dbReference type="InterPro" id="IPR037117">
    <property type="entry name" value="Dihydroorotate_DH_ele_sf"/>
</dbReference>
<feature type="domain" description="FAD-binding FR-type" evidence="11">
    <location>
        <begin position="24"/>
        <end position="126"/>
    </location>
</feature>
<evidence type="ECO:0000313" key="13">
    <source>
        <dbReference type="Proteomes" id="UP000791080"/>
    </source>
</evidence>
<evidence type="ECO:0000256" key="6">
    <source>
        <dbReference type="ARBA" id="ARBA00022827"/>
    </source>
</evidence>
<keyword evidence="8" id="KW-0408">Iron</keyword>
<comment type="similarity">
    <text evidence="1">Belongs to the PyrK family.</text>
</comment>
<dbReference type="PIRSF" id="PIRSF006816">
    <property type="entry name" value="Cyc3_hyd_g"/>
    <property type="match status" value="1"/>
</dbReference>
<dbReference type="PANTHER" id="PTHR43513">
    <property type="entry name" value="DIHYDROOROTATE DEHYDROGENASE B (NAD(+)), ELECTRON TRANSFER SUBUNIT"/>
    <property type="match status" value="1"/>
</dbReference>
<name>A0ABT1JFP2_ACTCY</name>
<reference evidence="12 13" key="1">
    <citation type="submission" date="2013-07" db="EMBL/GenBank/DDBJ databases">
        <authorList>
            <consortium name="DOE Joint Genome Institute"/>
            <person name="Reeve W."/>
            <person name="Huntemann M."/>
            <person name="Han J."/>
            <person name="Chen A."/>
            <person name="Kyrpides N."/>
            <person name="Mavromatis K."/>
            <person name="Markowitz V."/>
            <person name="Palaniappan K."/>
            <person name="Ivanova N."/>
            <person name="Schaumberg A."/>
            <person name="Pati A."/>
            <person name="Liolios K."/>
            <person name="Nordberg H.P."/>
            <person name="Cantor M.N."/>
            <person name="Hua S.X."/>
            <person name="Woyke T."/>
        </authorList>
    </citation>
    <scope>NUCLEOTIDE SEQUENCE [LARGE SCALE GENOMIC DNA]</scope>
    <source>
        <strain evidence="12 13">DSM 43889</strain>
    </source>
</reference>
<evidence type="ECO:0000256" key="8">
    <source>
        <dbReference type="ARBA" id="ARBA00023004"/>
    </source>
</evidence>
<accession>A0ABT1JFP2</accession>
<keyword evidence="6" id="KW-0274">FAD</keyword>
<sequence length="287" mass="29597">MTAPLSRSLAERVVPLPPAARPEPTWDECRVVAHEPVGDRYHRLTLRAPSIADRALAGQFVMITIPESTPSRSVLPRPMAVHRRRPAEGVVEIVYGAGGAGTRALTEVAVGEDLLVTGPLGRGFTLDPGTRRVLVVGRGIGVCSVMGAVEDAVATGVEVVAVTSARTTEALVGPGDLAELGVERVLAVTDEAGDSAVPALRSRLAGELADGPPAQVFVCGSDRLAELCRSLGQEWGARVQVSLEAHMACGLGYCHGCATAATTTGSESPLICADGPVFALPTGGGDR</sequence>
<dbReference type="Gene3D" id="2.40.30.10">
    <property type="entry name" value="Translation factors"/>
    <property type="match status" value="1"/>
</dbReference>
<dbReference type="RefSeq" id="WP_026420493.1">
    <property type="nucleotide sequence ID" value="NZ_AUBJ02000001.1"/>
</dbReference>
<dbReference type="EMBL" id="AUBJ02000001">
    <property type="protein sequence ID" value="MCP2331099.1"/>
    <property type="molecule type" value="Genomic_DNA"/>
</dbReference>
<dbReference type="PROSITE" id="PS51384">
    <property type="entry name" value="FAD_FR"/>
    <property type="match status" value="1"/>
</dbReference>
<keyword evidence="3" id="KW-0285">Flavoprotein</keyword>
<dbReference type="Gene3D" id="2.10.240.10">
    <property type="entry name" value="Dihydroorotate dehydrogenase, electron transfer subunit"/>
    <property type="match status" value="1"/>
</dbReference>
<dbReference type="SUPFAM" id="SSF52343">
    <property type="entry name" value="Ferredoxin reductase-like, C-terminal NADP-linked domain"/>
    <property type="match status" value="1"/>
</dbReference>
<evidence type="ECO:0000256" key="9">
    <source>
        <dbReference type="ARBA" id="ARBA00023014"/>
    </source>
</evidence>
<keyword evidence="5" id="KW-0479">Metal-binding</keyword>
<evidence type="ECO:0000259" key="11">
    <source>
        <dbReference type="PROSITE" id="PS51384"/>
    </source>
</evidence>
<comment type="caution">
    <text evidence="12">The sequence shown here is derived from an EMBL/GenBank/DDBJ whole genome shotgun (WGS) entry which is preliminary data.</text>
</comment>
<evidence type="ECO:0000256" key="5">
    <source>
        <dbReference type="ARBA" id="ARBA00022723"/>
    </source>
</evidence>
<keyword evidence="2" id="KW-0813">Transport</keyword>
<evidence type="ECO:0000256" key="10">
    <source>
        <dbReference type="ARBA" id="ARBA00034078"/>
    </source>
</evidence>
<dbReference type="InterPro" id="IPR017938">
    <property type="entry name" value="Riboflavin_synthase-like_b-brl"/>
</dbReference>
<keyword evidence="4" id="KW-0001">2Fe-2S</keyword>
<keyword evidence="13" id="KW-1185">Reference proteome</keyword>
<dbReference type="InterPro" id="IPR012165">
    <property type="entry name" value="Cyt_c3_hydrogenase_gsu"/>
</dbReference>
<evidence type="ECO:0000256" key="2">
    <source>
        <dbReference type="ARBA" id="ARBA00022448"/>
    </source>
</evidence>
<dbReference type="InterPro" id="IPR039261">
    <property type="entry name" value="FNR_nucleotide-bd"/>
</dbReference>
<evidence type="ECO:0000256" key="4">
    <source>
        <dbReference type="ARBA" id="ARBA00022714"/>
    </source>
</evidence>
<dbReference type="PANTHER" id="PTHR43513:SF3">
    <property type="entry name" value="DIHYDROOROTATE DEHYDROGENASE B (NAD(+)), ELECTRON TRANSFER SUBUNIT-RELATED"/>
    <property type="match status" value="1"/>
</dbReference>
<dbReference type="Proteomes" id="UP000791080">
    <property type="component" value="Unassembled WGS sequence"/>
</dbReference>
<dbReference type="InterPro" id="IPR050353">
    <property type="entry name" value="PyrK_electron_transfer"/>
</dbReference>
<evidence type="ECO:0000256" key="3">
    <source>
        <dbReference type="ARBA" id="ARBA00022630"/>
    </source>
</evidence>
<keyword evidence="7" id="KW-0249">Electron transport</keyword>
<protein>
    <submittedName>
        <fullName evidence="12">Dihydroorotate dehydrogenase electron transfer subunit</fullName>
    </submittedName>
</protein>
<reference evidence="12 13" key="2">
    <citation type="submission" date="2022-06" db="EMBL/GenBank/DDBJ databases">
        <title>Genomic Encyclopedia of Type Strains, Phase I: the one thousand microbial genomes (KMG-I) project.</title>
        <authorList>
            <person name="Kyrpides N."/>
        </authorList>
    </citation>
    <scope>NUCLEOTIDE SEQUENCE [LARGE SCALE GENOMIC DNA]</scope>
    <source>
        <strain evidence="12 13">DSM 43889</strain>
    </source>
</reference>
<dbReference type="Gene3D" id="3.40.50.80">
    <property type="entry name" value="Nucleotide-binding domain of ferredoxin-NADP reductase (FNR) module"/>
    <property type="match status" value="1"/>
</dbReference>
<dbReference type="InterPro" id="IPR019480">
    <property type="entry name" value="Dihydroorotate_DH_Fe-S-bd"/>
</dbReference>
<evidence type="ECO:0000256" key="1">
    <source>
        <dbReference type="ARBA" id="ARBA00006422"/>
    </source>
</evidence>
<gene>
    <name evidence="12" type="ORF">G443_001369</name>
</gene>
<proteinExistence type="inferred from homology"/>
<comment type="cofactor">
    <cofactor evidence="10">
        <name>[2Fe-2S] cluster</name>
        <dbReference type="ChEBI" id="CHEBI:190135"/>
    </cofactor>
</comment>
<keyword evidence="9" id="KW-0411">Iron-sulfur</keyword>
<evidence type="ECO:0000313" key="12">
    <source>
        <dbReference type="EMBL" id="MCP2331099.1"/>
    </source>
</evidence>
<evidence type="ECO:0000256" key="7">
    <source>
        <dbReference type="ARBA" id="ARBA00022982"/>
    </source>
</evidence>